<proteinExistence type="predicted"/>
<feature type="compositionally biased region" description="Low complexity" evidence="1">
    <location>
        <begin position="380"/>
        <end position="392"/>
    </location>
</feature>
<reference evidence="2 3" key="1">
    <citation type="journal article" date="2012" name="Appl. Environ. Microbiol.">
        <title>Short-read sequencing for genomic analysis of the brown rot fungus Fibroporia radiculosa.</title>
        <authorList>
            <person name="Tang J.D."/>
            <person name="Perkins A.D."/>
            <person name="Sonstegard T.S."/>
            <person name="Schroeder S.G."/>
            <person name="Burgess S.C."/>
            <person name="Diehl S.V."/>
        </authorList>
    </citation>
    <scope>NUCLEOTIDE SEQUENCE [LARGE SCALE GENOMIC DNA]</scope>
    <source>
        <strain evidence="2 3">TFFH 294</strain>
    </source>
</reference>
<feature type="compositionally biased region" description="Polar residues" evidence="1">
    <location>
        <begin position="666"/>
        <end position="684"/>
    </location>
</feature>
<feature type="region of interest" description="Disordered" evidence="1">
    <location>
        <begin position="204"/>
        <end position="435"/>
    </location>
</feature>
<feature type="region of interest" description="Disordered" evidence="1">
    <location>
        <begin position="570"/>
        <end position="613"/>
    </location>
</feature>
<feature type="region of interest" description="Disordered" evidence="1">
    <location>
        <begin position="731"/>
        <end position="820"/>
    </location>
</feature>
<feature type="compositionally biased region" description="Low complexity" evidence="1">
    <location>
        <begin position="206"/>
        <end position="259"/>
    </location>
</feature>
<feature type="region of interest" description="Disordered" evidence="1">
    <location>
        <begin position="496"/>
        <end position="515"/>
    </location>
</feature>
<feature type="region of interest" description="Disordered" evidence="1">
    <location>
        <begin position="452"/>
        <end position="473"/>
    </location>
</feature>
<accession>J4HZ03</accession>
<feature type="compositionally biased region" description="Basic and acidic residues" evidence="1">
    <location>
        <begin position="590"/>
        <end position="602"/>
    </location>
</feature>
<protein>
    <submittedName>
        <fullName evidence="2">Uncharacterized protein</fullName>
    </submittedName>
</protein>
<evidence type="ECO:0000256" key="1">
    <source>
        <dbReference type="SAM" id="MobiDB-lite"/>
    </source>
</evidence>
<name>J4HZ03_9APHY</name>
<feature type="compositionally biased region" description="Polar residues" evidence="1">
    <location>
        <begin position="763"/>
        <end position="790"/>
    </location>
</feature>
<evidence type="ECO:0000313" key="2">
    <source>
        <dbReference type="EMBL" id="CCM04207.1"/>
    </source>
</evidence>
<evidence type="ECO:0000313" key="3">
    <source>
        <dbReference type="Proteomes" id="UP000006352"/>
    </source>
</evidence>
<feature type="compositionally biased region" description="Basic and acidic residues" evidence="1">
    <location>
        <begin position="745"/>
        <end position="758"/>
    </location>
</feature>
<feature type="region of interest" description="Disordered" evidence="1">
    <location>
        <begin position="666"/>
        <end position="717"/>
    </location>
</feature>
<keyword evidence="3" id="KW-1185">Reference proteome</keyword>
<dbReference type="Proteomes" id="UP000006352">
    <property type="component" value="Unassembled WGS sequence"/>
</dbReference>
<dbReference type="InParanoid" id="J4HZ03"/>
<sequence length="882" mass="95136">MVAGFPFPHIHEHLDHLHSDPNFLPDPDGLQFVDYPRIAASPHGPASSPPPPPYEIISDSLSYPHPPRALRTSSNTDAVPVAVAAGPFPQHFLNDLAFSPDPLSNPHFIMTPDEQICPAPLISPNMRNIPLSLQPACGAHMVQPERFFGLQPAPYATSASRAMSHGVAPYVHLPPRPPPTSRTLPPAVSASSMFPIYPMWRPPAMSPSSSTDSESESIASSCSSHSLPTPGASPPSSTSSSNSSPLEPSTPPSSTIPTPFHAQATEDKSLSPISSTVGVSATSQTSTLPRSSSPAPPPRTLGKDDVSASSHRSTVAIAALPPEILSRNNSAPEQRTHFSPALGVLNRSVTAPTRAPGRKPELPTHTRSQSQTHAHDQRGRSIQQNSTQSIQRTRSRRPSVSAPRDLDRIDELDETDPRGLAWHHGGPYEAARSMSQRKADADCAISDLLMHGSQSAGRGRRATHKSSMPSLSVEPGQIFPSAALYQAVQAPYLQSQPSAQAYHSSPGSVKPQDHRQYLADQQQVEHAHEVSPLPGQMASRHLYPRQEMQSAPTQAPYERASTIPMVSVPPTFDSTLRPPLQQRPSQRSHVRFESPTRPEVRPPADQGSVDENPYDGCEIDEPIIMTLAPRVLESVQRASPRPYAAVSGDRHQSPRQVNARPITMSHAQGESELQNEPITRTPATSLPKPDASLLPRHPAPSVQSQASLPPRHIPKQLVMPTPLRPLEDRRKAGAALQAQQQSKSTRSEDEHGVRDGHIHRNGQMLQHETPKSAQRVSSSQTPTNHASQGRAQAIPISAGPNLLRKRGSTTTSKPAGDVPASSGSAALFAAQVVQPSHGVGKSKVVEKMATAVWSKDDVRKEPRAQILKEKKVGRKLSKLTRT</sequence>
<dbReference type="GeneID" id="24099118"/>
<dbReference type="EMBL" id="HE797145">
    <property type="protein sequence ID" value="CCM04207.1"/>
    <property type="molecule type" value="Genomic_DNA"/>
</dbReference>
<dbReference type="STRING" id="599839.J4HZ03"/>
<dbReference type="HOGENOM" id="CLU_326527_0_0_1"/>
<dbReference type="OrthoDB" id="2684446at2759"/>
<dbReference type="AlphaFoldDB" id="J4HZ03"/>
<gene>
    <name evidence="2" type="ORF">FIBRA_06373</name>
</gene>
<feature type="compositionally biased region" description="Polar residues" evidence="1">
    <location>
        <begin position="271"/>
        <end position="284"/>
    </location>
</feature>
<feature type="compositionally biased region" description="Polar residues" evidence="1">
    <location>
        <begin position="496"/>
        <end position="507"/>
    </location>
</feature>
<organism evidence="2 3">
    <name type="scientific">Fibroporia radiculosa</name>
    <dbReference type="NCBI Taxonomy" id="599839"/>
    <lineage>
        <taxon>Eukaryota</taxon>
        <taxon>Fungi</taxon>
        <taxon>Dikarya</taxon>
        <taxon>Basidiomycota</taxon>
        <taxon>Agaricomycotina</taxon>
        <taxon>Agaricomycetes</taxon>
        <taxon>Polyporales</taxon>
        <taxon>Fibroporiaceae</taxon>
        <taxon>Fibroporia</taxon>
    </lineage>
</organism>
<dbReference type="RefSeq" id="XP_012183490.1">
    <property type="nucleotide sequence ID" value="XM_012328100.1"/>
</dbReference>